<evidence type="ECO:0000313" key="1">
    <source>
        <dbReference type="EMBL" id="RBQ14020.1"/>
    </source>
</evidence>
<organism evidence="1 2">
    <name type="scientific">Spongiactinospora rosea</name>
    <dbReference type="NCBI Taxonomy" id="2248750"/>
    <lineage>
        <taxon>Bacteria</taxon>
        <taxon>Bacillati</taxon>
        <taxon>Actinomycetota</taxon>
        <taxon>Actinomycetes</taxon>
        <taxon>Streptosporangiales</taxon>
        <taxon>Streptosporangiaceae</taxon>
        <taxon>Spongiactinospora</taxon>
    </lineage>
</organism>
<evidence type="ECO:0000313" key="2">
    <source>
        <dbReference type="Proteomes" id="UP000253303"/>
    </source>
</evidence>
<comment type="caution">
    <text evidence="1">The sequence shown here is derived from an EMBL/GenBank/DDBJ whole genome shotgun (WGS) entry which is preliminary data.</text>
</comment>
<accession>A0A366LJV5</accession>
<dbReference type="AlphaFoldDB" id="A0A366LJV5"/>
<name>A0A366LJV5_9ACTN</name>
<dbReference type="Proteomes" id="UP000253303">
    <property type="component" value="Unassembled WGS sequence"/>
</dbReference>
<gene>
    <name evidence="1" type="ORF">DP939_42855</name>
</gene>
<proteinExistence type="predicted"/>
<sequence length="132" mass="14774">MRLRRLRRKLSRPAGAVPERLEGGTYMSRNTLASPGIVVELSALSADYVRVRETADLTSSGVLVSRQHFSAFMAGALSGEVRPVELGDLALVRIGDLTERSPWLVTTRESWDIFLTRATQGELDDFILRRRM</sequence>
<protein>
    <submittedName>
        <fullName evidence="1">Uncharacterized protein</fullName>
    </submittedName>
</protein>
<dbReference type="EMBL" id="QMEY01000040">
    <property type="protein sequence ID" value="RBQ14020.1"/>
    <property type="molecule type" value="Genomic_DNA"/>
</dbReference>
<reference evidence="1 2" key="1">
    <citation type="submission" date="2018-06" db="EMBL/GenBank/DDBJ databases">
        <title>Sphaerisporangium craniellae sp. nov., isolated from a marine sponge in the South China Sea.</title>
        <authorList>
            <person name="Li L."/>
        </authorList>
    </citation>
    <scope>NUCLEOTIDE SEQUENCE [LARGE SCALE GENOMIC DNA]</scope>
    <source>
        <strain evidence="1 2">LHW63015</strain>
    </source>
</reference>
<keyword evidence="2" id="KW-1185">Reference proteome</keyword>